<dbReference type="PANTHER" id="PTHR38111">
    <property type="entry name" value="ZN(2)-C6 FUNGAL-TYPE DOMAIN-CONTAINING PROTEIN-RELATED"/>
    <property type="match status" value="1"/>
</dbReference>
<feature type="region of interest" description="Disordered" evidence="1">
    <location>
        <begin position="75"/>
        <end position="110"/>
    </location>
</feature>
<dbReference type="EMBL" id="CABFNS010000786">
    <property type="protein sequence ID" value="VUC28506.1"/>
    <property type="molecule type" value="Genomic_DNA"/>
</dbReference>
<name>A0ABY6UEQ0_BIOOC</name>
<accession>A0ABY6UEQ0</accession>
<organism evidence="2 3">
    <name type="scientific">Bionectria ochroleuca</name>
    <name type="common">Gliocladium roseum</name>
    <dbReference type="NCBI Taxonomy" id="29856"/>
    <lineage>
        <taxon>Eukaryota</taxon>
        <taxon>Fungi</taxon>
        <taxon>Dikarya</taxon>
        <taxon>Ascomycota</taxon>
        <taxon>Pezizomycotina</taxon>
        <taxon>Sordariomycetes</taxon>
        <taxon>Hypocreomycetidae</taxon>
        <taxon>Hypocreales</taxon>
        <taxon>Bionectriaceae</taxon>
        <taxon>Clonostachys</taxon>
    </lineage>
</organism>
<proteinExistence type="predicted"/>
<dbReference type="PANTHER" id="PTHR38111:SF2">
    <property type="entry name" value="FINGER DOMAIN PROTEIN, PUTATIVE (AFU_ORTHOLOGUE AFUA_1G01560)-RELATED"/>
    <property type="match status" value="1"/>
</dbReference>
<feature type="compositionally biased region" description="Polar residues" evidence="1">
    <location>
        <begin position="95"/>
        <end position="110"/>
    </location>
</feature>
<evidence type="ECO:0000313" key="2">
    <source>
        <dbReference type="EMBL" id="VUC28506.1"/>
    </source>
</evidence>
<reference evidence="2 3" key="1">
    <citation type="submission" date="2019-06" db="EMBL/GenBank/DDBJ databases">
        <authorList>
            <person name="Broberg M."/>
        </authorList>
    </citation>
    <scope>NUCLEOTIDE SEQUENCE [LARGE SCALE GENOMIC DNA]</scope>
</reference>
<protein>
    <recommendedName>
        <fullName evidence="4">Zn(2)-C6 fungal-type domain-containing protein</fullName>
    </recommendedName>
</protein>
<gene>
    <name evidence="2" type="ORF">CLO192961_LOCUS238946</name>
</gene>
<comment type="caution">
    <text evidence="2">The sequence shown here is derived from an EMBL/GenBank/DDBJ whole genome shotgun (WGS) entry which is preliminary data.</text>
</comment>
<dbReference type="Proteomes" id="UP000766486">
    <property type="component" value="Unassembled WGS sequence"/>
</dbReference>
<dbReference type="InterPro" id="IPR053178">
    <property type="entry name" value="Osmoadaptation_assoc"/>
</dbReference>
<evidence type="ECO:0000256" key="1">
    <source>
        <dbReference type="SAM" id="MobiDB-lite"/>
    </source>
</evidence>
<evidence type="ECO:0008006" key="4">
    <source>
        <dbReference type="Google" id="ProtNLM"/>
    </source>
</evidence>
<evidence type="ECO:0000313" key="3">
    <source>
        <dbReference type="Proteomes" id="UP000766486"/>
    </source>
</evidence>
<keyword evidence="3" id="KW-1185">Reference proteome</keyword>
<sequence length="541" mass="60969">MPGVPRSKGCQTCKRRKIKVSEAKDLVQAFADRAHLVTARIFIPVADCDETWPTCVQCRHISADCPGPTSLVKFINNGSHKEGQSPQSDGRRSASKSPPHQTKGPGSSTLQLRRVYYPNVDDRSAEYGLLQVTPPRANPTTLAERVATRLVGNLDKGAHGITSMQMSYLPQLPSRLADSPCLRDSVDLFCAAWADFRRRQPQGELMAMPQYGKVLRSLRRTLLSEQALKVETLAAMVLLERTCKLFDRGKFSSIHHQGILQMMERKGPPNLNDDLDVTVTNEVHGLMISGYSVESCASFIEKSEWQEVMQECSFKHPQVSNLEPLTSMELMIIYDFSRDIFSWLNTMHQIRTNPHGDENEAVSIIFEQKLRDMLTKVRKLAVECFEVAMANGAVTERDDPTSIVGKRMDFKGALMCQVFMSLHLIQMTALRMLYEMTIVYGSPDPELWDQFREVALENWKAMPYILSLESIIASNTIATIFIGYEAGNEEEKLYLQNVMLSVDEYLGRYPKDRARLDTVILEAGKLLTGLKPVLKELPNNS</sequence>